<dbReference type="Pfam" id="PF07714">
    <property type="entry name" value="PK_Tyr_Ser-Thr"/>
    <property type="match status" value="1"/>
</dbReference>
<evidence type="ECO:0000256" key="1">
    <source>
        <dbReference type="SAM" id="Phobius"/>
    </source>
</evidence>
<dbReference type="Gene3D" id="1.10.510.10">
    <property type="entry name" value="Transferase(Phosphotransferase) domain 1"/>
    <property type="match status" value="1"/>
</dbReference>
<evidence type="ECO:0000256" key="2">
    <source>
        <dbReference type="SAM" id="SignalP"/>
    </source>
</evidence>
<feature type="signal peptide" evidence="2">
    <location>
        <begin position="1"/>
        <end position="21"/>
    </location>
</feature>
<feature type="domain" description="Protein kinase" evidence="3">
    <location>
        <begin position="2265"/>
        <end position="2575"/>
    </location>
</feature>
<dbReference type="PROSITE" id="PS50011">
    <property type="entry name" value="PROTEIN_KINASE_DOM"/>
    <property type="match status" value="1"/>
</dbReference>
<feature type="chain" id="PRO_5046615873" description="Protein kinase domain-containing protein" evidence="2">
    <location>
        <begin position="22"/>
        <end position="2625"/>
    </location>
</feature>
<dbReference type="InterPro" id="IPR001245">
    <property type="entry name" value="Ser-Thr/Tyr_kinase_cat_dom"/>
</dbReference>
<dbReference type="EMBL" id="JARBJD010000004">
    <property type="protein sequence ID" value="KAK2963867.1"/>
    <property type="molecule type" value="Genomic_DNA"/>
</dbReference>
<sequence length="2625" mass="284598">MVGESLLMLFVTLSCFSSTSPQNLQDYLPTEVNTLSSSNLDIHQSQLPENAHLVAELLAIINQDIHLVGHNTTITPEKVETRFRSKHELSKSMSGMKGQTMLSLQNSTVHVRRVAIDNSERESRIFFINSSTVLFEEGKLVSCGLESPFLVVSSEESLSRFGSRIVVSSSEIVWKEDAQPPLVDTLSTSAAVSVFGSGLRFDSKILSSGTGPLFSFGLHPSTEEIVPLRPDSTTTTHLSACSLVNMSSSCASNCESLPSLKFGSCVSQTLVGCSLSRSSNHQSGTGMLDINMGGSLHCQNSSFSHCTRTSNSAKTEQYKHYNSTHSPYTLPTGATSLSFILCTFDTMTYSEKEGAYGGAAIFLSGVSAPLSVSKCFFHKCTVTKSDNDGGAIRYISTTTGTGLTVSDSSFTECASTSEHQFSTAGAVISEIPGSSTISNCFFEKCWAKGRGGALYLINTPSTLSNCAFLECSTNTYGGGVLFRTVPSAKMTSVQFRACKANGTVSSRDVATITMSTTLLNSTSVQFCDSTSGSPNIYHCDTTSSDGSLIPQVGRSAAVVSSSVEIVGTTATVSMTMSEKIKGQMGVLLEGANVPRLIFLTFGTSTTPSTTATADFTLSSTTILPTLESGKKYTIRSWSFPYGKAGVDGVTGSTANPTTASITISGYHFREGSYQMKVKTANQNELTISLTSPTLSSLSGTFGMSATDSSKLRYAREYEVKCIVFNSTSLSKPSPLTFSIPYPSARLTNIAQVNSTDWLTLSFEGSGFVAESYIIALSGRDEDGQTQETTITLAPTSLTALPVVNMSLYPLDEASLRYGMEYTITSMISTDTFQNVVLDVNSFSTIPEPVRITTLTRSGYDELDKTAFFSVEGRVLVEGATYKINVLSSSSAAFCFNFTASSTTGGEGSAILFSADPSKVELDYDTAYTVSRVEDAEGVELILHSTFTFSTIEEPGRVMRNGDAAALEDRNRTTIALVGHNMQIGTFSLELVNVVDETEKPVITASFDSATTGQASASLHPTVELKYGGTYRLVKMTTTMANARPVHVEPSLSFIVGVEPSRLTEIGTVVAEDSDRRVKIGLTGIKMTNGPFSLTLNNTKTLTATFEADGESGSMSAILFTQDDSKVDLEYDTEYTVTGLTDKASQPTFFHSSLSFRTPVEPARLVKLNVAKYDDDKTRIFVELIGEKLGTTGNYSVELSLDGSVKHTIDMSLTSESKWIGSALLYPSSSCELEYGKTYDVSNFTHTLNSVTSSRFFESNTLEIDAEPARITTLTRSGYDELDKTAFFSVEGRVLVEGESYRINVLSSSSAAFCFNFTASSTTGGEGSAILFSADPSKVELDYDTEYTVSRVEDAEGVELILHSTFTFSTIEEPGRVMRNGDAAALEDRNRTTIALVGHNMQVGTFLLELVNVVDETEKPVISARFDSATTGQASASLHPTVELKYGGTYRLVKMTTTIANARPVHVEPSLSFIVTDEPSRLTEVGTVVPEDDSRQVKMALTGIKMTNGPFSLTLNNSKTLTATFEANGESGSMSAILFSQEESKVDLKYDTEYTVTGLTDKENKPTFFHSSLSFRTPLEPTRLVKLNVAKYDDDKTRIFVELVGSKLGTTGNYSVELSLDGSVKHTIDMSLTSESKWIGSALLYPSSSCELEYGKTYDVSNFTHTLNSVTSSHFFEANTLQIEPEPSRIVSFVSATLNKDRLMMIAKFGGRAFKSEMSPVLLKTGTNTFESIGNVRFVDSTHCEADFMVGDSEPGLVYEQSYTLATKGGESSIFVNSDVSVRVPAPPLLTHVSFAPLNKLGVSGLVLFEGTDLEADTEYQITLEPSFSFTIRISNSTSASSSPLLVGWSDSLPFSTTFKIVSITPVDSSDGDVLNKSLLSFNTSDRPTELFIHLDSKSTDSSLFCGTFEHPCATIESGWKIVNGLAFARPTLGIIDSTTLSSQLTVSEGMHVLLTHGSNSEPTLTIPSSATHSEGSGLIVVTNSSLEILNVDIVLNSPLSSFVLISASSSSLLLKDGLITQKHQNTLPDSNSDICSWSTGIIQTTDCELNVTFNAFTRISAGAINMKGGNLTLTSSSFSDNTPPDSSFTSSRRNIHCSEQGEIDLQILPTVGDGSKQYPSAWMSLEECVLSGKDAPIDAPLFIPTLSKTSHSKLEKKAGHFDVQIEGKTLIPCGLFLEVFEVSKDKREGKSTNFELTQSSSTSFTETAIAFNLSLSKLTSLDPNLEWRGRLVFGNDQVTSESIMIQQNSQERMSQSVKDNMKWWLPLVIVLASSAILIIFIIVLCCRRRNSKKEEGKKAKEEMDNTPEDLDIVKEEEYPNMASTIIDPTAHHSSFIAAKTDQSNPTNKIPPEPSISVIPGQICVLKMEADVYGREVIKEGYANAGDTLYNRLHGTGKDTPLDRKKMRHDLVASLKQIYRVRPTASVFSKLSPFWVFLDQFDKISVRISDVGETEHQGDIGQQGFSQNVKKVVDDGKRWEPPEQAECKAEVDTSKVAVFRLGLLLWEITTGQIPFGETDGVNAQRQVGIGVLPRMDEVRPAELVDLISDCLSLDPLNRPSLNDIETRLSSIDSPTLVKENEAVHHPQRIEQVDHVFPGKPVKGNEAEEVWNDHEDHHTFSLSGTID</sequence>
<reference evidence="4 5" key="1">
    <citation type="journal article" date="2022" name="bioRxiv">
        <title>Genomics of Preaxostyla Flagellates Illuminates Evolutionary Transitions and the Path Towards Mitochondrial Loss.</title>
        <authorList>
            <person name="Novak L.V.F."/>
            <person name="Treitli S.C."/>
            <person name="Pyrih J."/>
            <person name="Halakuc P."/>
            <person name="Pipaliya S.V."/>
            <person name="Vacek V."/>
            <person name="Brzon O."/>
            <person name="Soukal P."/>
            <person name="Eme L."/>
            <person name="Dacks J.B."/>
            <person name="Karnkowska A."/>
            <person name="Elias M."/>
            <person name="Hampl V."/>
        </authorList>
    </citation>
    <scope>NUCLEOTIDE SEQUENCE [LARGE SCALE GENOMIC DNA]</scope>
    <source>
        <strain evidence="4">NAU3</strain>
        <tissue evidence="4">Gut</tissue>
    </source>
</reference>
<name>A0ABQ9YJE2_9EUKA</name>
<keyword evidence="2" id="KW-0732">Signal</keyword>
<evidence type="ECO:0000259" key="3">
    <source>
        <dbReference type="PROSITE" id="PS50011"/>
    </source>
</evidence>
<feature type="transmembrane region" description="Helical" evidence="1">
    <location>
        <begin position="2263"/>
        <end position="2286"/>
    </location>
</feature>
<keyword evidence="5" id="KW-1185">Reference proteome</keyword>
<dbReference type="SUPFAM" id="SSF56112">
    <property type="entry name" value="Protein kinase-like (PK-like)"/>
    <property type="match status" value="1"/>
</dbReference>
<dbReference type="InterPro" id="IPR011009">
    <property type="entry name" value="Kinase-like_dom_sf"/>
</dbReference>
<gene>
    <name evidence="4" type="ORF">BLNAU_944</name>
</gene>
<evidence type="ECO:0000313" key="5">
    <source>
        <dbReference type="Proteomes" id="UP001281761"/>
    </source>
</evidence>
<accession>A0ABQ9YJE2</accession>
<dbReference type="InterPro" id="IPR000719">
    <property type="entry name" value="Prot_kinase_dom"/>
</dbReference>
<proteinExistence type="predicted"/>
<organism evidence="4 5">
    <name type="scientific">Blattamonas nauphoetae</name>
    <dbReference type="NCBI Taxonomy" id="2049346"/>
    <lineage>
        <taxon>Eukaryota</taxon>
        <taxon>Metamonada</taxon>
        <taxon>Preaxostyla</taxon>
        <taxon>Oxymonadida</taxon>
        <taxon>Blattamonas</taxon>
    </lineage>
</organism>
<evidence type="ECO:0000313" key="4">
    <source>
        <dbReference type="EMBL" id="KAK2963867.1"/>
    </source>
</evidence>
<keyword evidence="1" id="KW-0812">Transmembrane</keyword>
<keyword evidence="1" id="KW-1133">Transmembrane helix</keyword>
<protein>
    <recommendedName>
        <fullName evidence="3">Protein kinase domain-containing protein</fullName>
    </recommendedName>
</protein>
<keyword evidence="1" id="KW-0472">Membrane</keyword>
<comment type="caution">
    <text evidence="4">The sequence shown here is derived from an EMBL/GenBank/DDBJ whole genome shotgun (WGS) entry which is preliminary data.</text>
</comment>
<dbReference type="SUPFAM" id="SSF51126">
    <property type="entry name" value="Pectin lyase-like"/>
    <property type="match status" value="1"/>
</dbReference>
<dbReference type="InterPro" id="IPR011050">
    <property type="entry name" value="Pectin_lyase_fold/virulence"/>
</dbReference>
<dbReference type="Proteomes" id="UP001281761">
    <property type="component" value="Unassembled WGS sequence"/>
</dbReference>